<dbReference type="Pfam" id="PF18962">
    <property type="entry name" value="Por_Secre_tail"/>
    <property type="match status" value="1"/>
</dbReference>
<evidence type="ECO:0000313" key="2">
    <source>
        <dbReference type="EMBL" id="MFD1000378.1"/>
    </source>
</evidence>
<dbReference type="InterPro" id="IPR026444">
    <property type="entry name" value="Secre_tail"/>
</dbReference>
<comment type="caution">
    <text evidence="2">The sequence shown here is derived from an EMBL/GenBank/DDBJ whole genome shotgun (WGS) entry which is preliminary data.</text>
</comment>
<dbReference type="Proteomes" id="UP001597112">
    <property type="component" value="Unassembled WGS sequence"/>
</dbReference>
<gene>
    <name evidence="2" type="ORF">ACFQ21_13730</name>
</gene>
<evidence type="ECO:0000259" key="1">
    <source>
        <dbReference type="Pfam" id="PF18962"/>
    </source>
</evidence>
<evidence type="ECO:0000313" key="3">
    <source>
        <dbReference type="Proteomes" id="UP001597112"/>
    </source>
</evidence>
<sequence>MVRIAVITATLFLGVVKGFSQTAGDYRTTGAASSAWTSLATWQFYNGSTWVSATSIPDGTAGRITILSGKTVTSAPNLTIQGILEINSTAVLTIANSVNNATAADFTIAGTLTNNGSLSFIAGTSAANPTRLQIDGSMTNAGTINMIANHTRVVVNGTLTNSGFVAITSSSAIVTVNGRFLNSSTNITSSSAKLTFESGSTYEHLFTTTDGRIPAASWNLNSTCLISGYTTNTTYPGGLIGTNFGNFTWNTPSSTATSVNLSGQLTSVLGTLSILSTGSSALYLGQSDSEPVTLAIGGDLIISGTSNVHIAQDALGNSVTVGGSIQHSSSSPFYASSGSGSTDITLSGDLSTSSTFNAGIGTLTFQGAGAAQSISGAVNAGNIMVINDAGVNVEGIVNLTGSITLSGSTDVFDADGTNNSGTLTLLSTADNPAVDATIAAIPSGATFQGNVTVQRYMSGEGYRMYRYISSPVTSATVASWQDDFSITGAFAGYSTRDPSNNSTIVCGYRLGTSASMFTYNEATQAYAAYPTTSSSAALVPGVGYSALVRNCSSPTIIDVRGPINQGEITPTITYTTSGSNSAMYGYNLIGNPYPSALDWETAPWTMSNISSVMAISDNSTGSLVYQYFDNTDGSADDFIAVGQAFWVRATAASPSLTFTEDIKAAPGSSYSFFRKASPVLDRLTITVTNGSITDKAFVKVNPAAKSSLDNFDGPKMDNSLFDISTLSSENIPMAINAVEEITCGSAVKINLKDFTAGSYKLNFQGAGLVQEYEMVLTDKYTGSVTNVTVSPDYIFVVDNNAASKAADRFELTFKEKAMSLSLSVDSNVALCATESGKVKLYNPQANVSYFATLRGETVSDTLAGGASFIEFNIPAESLAEGENTVYINAVGNCDNIEQLEQSALVQKYSTATITQVNGRTLQSNYSTGNQWYLNGQLLSDTSAVLRVGEEGEYQLSVTTGSCTLSATYALGAETFMDKIAGYPNPVESIFSIELPIEQCSAAELPIMNDVGRQVGILKLKDYGTYRTGQYDFSSTPSGLYLIRIESGTGVRHMKVLKK</sequence>
<dbReference type="RefSeq" id="WP_377579788.1">
    <property type="nucleotide sequence ID" value="NZ_JBHTKA010000004.1"/>
</dbReference>
<proteinExistence type="predicted"/>
<dbReference type="EMBL" id="JBHTKA010000004">
    <property type="protein sequence ID" value="MFD1000378.1"/>
    <property type="molecule type" value="Genomic_DNA"/>
</dbReference>
<name>A0ABW3K585_9BACT</name>
<feature type="domain" description="Secretion system C-terminal sorting" evidence="1">
    <location>
        <begin position="982"/>
        <end position="1052"/>
    </location>
</feature>
<keyword evidence="3" id="KW-1185">Reference proteome</keyword>
<protein>
    <submittedName>
        <fullName evidence="2">T9SS type A sorting domain-containing protein</fullName>
    </submittedName>
</protein>
<organism evidence="2 3">
    <name type="scientific">Ohtaekwangia kribbensis</name>
    <dbReference type="NCBI Taxonomy" id="688913"/>
    <lineage>
        <taxon>Bacteria</taxon>
        <taxon>Pseudomonadati</taxon>
        <taxon>Bacteroidota</taxon>
        <taxon>Cytophagia</taxon>
        <taxon>Cytophagales</taxon>
        <taxon>Fulvivirgaceae</taxon>
        <taxon>Ohtaekwangia</taxon>
    </lineage>
</organism>
<reference evidence="3" key="1">
    <citation type="journal article" date="2019" name="Int. J. Syst. Evol. Microbiol.">
        <title>The Global Catalogue of Microorganisms (GCM) 10K type strain sequencing project: providing services to taxonomists for standard genome sequencing and annotation.</title>
        <authorList>
            <consortium name="The Broad Institute Genomics Platform"/>
            <consortium name="The Broad Institute Genome Sequencing Center for Infectious Disease"/>
            <person name="Wu L."/>
            <person name="Ma J."/>
        </authorList>
    </citation>
    <scope>NUCLEOTIDE SEQUENCE [LARGE SCALE GENOMIC DNA]</scope>
    <source>
        <strain evidence="3">CCUG 58938</strain>
    </source>
</reference>
<dbReference type="NCBIfam" id="TIGR04183">
    <property type="entry name" value="Por_Secre_tail"/>
    <property type="match status" value="1"/>
</dbReference>
<accession>A0ABW3K585</accession>